<dbReference type="PANTHER" id="PTHR33284">
    <property type="entry name" value="RIBOSOMAL PROTEIN L25/GLN-TRNA SYNTHETASE, ANTI-CODON-BINDING DOMAIN-CONTAINING PROTEIN"/>
    <property type="match status" value="1"/>
</dbReference>
<dbReference type="Gene3D" id="2.170.120.20">
    <property type="entry name" value="Ribosomal protein L25, beta domain"/>
    <property type="match status" value="1"/>
</dbReference>
<comment type="subunit">
    <text evidence="5">Part of the 50S ribosomal subunit; part of the 5S rRNA/L5/L18/L25 subcomplex. Contacts the 5S rRNA. Binds to the 5S rRNA independently of L5 and L18.</text>
</comment>
<sequence length="206" mass="23045">MAAPKLNVELRDGGGRRYSIKLRKNGFIPGVIYGHNKQTKSIKLKEIELSKVLNKFGSGSTVNLNLNGEVIPAIIKEVQKDIIKDNLLHIDFQQLSEDEEIKVFVPVVLVGKGKVENSTTIIQQQIMELEIRCLPKYIPSSIEVDVSNLKFGDSITVGDLNLGENIEILHDEDEVIASLTANSKYEELEEDKDVPIYESNKSILDK</sequence>
<dbReference type="GO" id="GO:0003735">
    <property type="term" value="F:structural constituent of ribosome"/>
    <property type="evidence" value="ECO:0007669"/>
    <property type="project" value="InterPro"/>
</dbReference>
<dbReference type="SUPFAM" id="SSF50715">
    <property type="entry name" value="Ribosomal protein L25-like"/>
    <property type="match status" value="1"/>
</dbReference>
<dbReference type="Gene3D" id="2.40.240.10">
    <property type="entry name" value="Ribosomal Protein L25, Chain P"/>
    <property type="match status" value="1"/>
</dbReference>
<dbReference type="Proteomes" id="UP000183967">
    <property type="component" value="Unassembled WGS sequence"/>
</dbReference>
<dbReference type="Pfam" id="PF01386">
    <property type="entry name" value="Ribosomal_L25p"/>
    <property type="match status" value="1"/>
</dbReference>
<dbReference type="InterPro" id="IPR029751">
    <property type="entry name" value="Ribosomal_L25_dom"/>
</dbReference>
<dbReference type="NCBIfam" id="TIGR00731">
    <property type="entry name" value="bL25_bact_ctc"/>
    <property type="match status" value="1"/>
</dbReference>
<dbReference type="InterPro" id="IPR001021">
    <property type="entry name" value="Ribosomal_bL25_long"/>
</dbReference>
<dbReference type="HAMAP" id="MF_01334">
    <property type="entry name" value="Ribosomal_bL25_CTC"/>
    <property type="match status" value="1"/>
</dbReference>
<evidence type="ECO:0000313" key="8">
    <source>
        <dbReference type="EMBL" id="SHH46842.1"/>
    </source>
</evidence>
<gene>
    <name evidence="5" type="primary">rplY</name>
    <name evidence="5" type="synonym">ctc</name>
    <name evidence="8" type="ORF">SAMN02745135_00895</name>
</gene>
<dbReference type="RefSeq" id="WP_073195825.1">
    <property type="nucleotide sequence ID" value="NZ_FQXO01000018.1"/>
</dbReference>
<evidence type="ECO:0000259" key="7">
    <source>
        <dbReference type="Pfam" id="PF14693"/>
    </source>
</evidence>
<feature type="domain" description="Large ribosomal subunit protein bL25 beta" evidence="7">
    <location>
        <begin position="100"/>
        <end position="181"/>
    </location>
</feature>
<dbReference type="CDD" id="cd00495">
    <property type="entry name" value="Ribosomal_L25_TL5_CTC"/>
    <property type="match status" value="1"/>
</dbReference>
<keyword evidence="4 5" id="KW-0687">Ribonucleoprotein</keyword>
<proteinExistence type="inferred from homology"/>
<evidence type="ECO:0000256" key="4">
    <source>
        <dbReference type="ARBA" id="ARBA00023274"/>
    </source>
</evidence>
<evidence type="ECO:0000256" key="3">
    <source>
        <dbReference type="ARBA" id="ARBA00022980"/>
    </source>
</evidence>
<evidence type="ECO:0000259" key="6">
    <source>
        <dbReference type="Pfam" id="PF01386"/>
    </source>
</evidence>
<dbReference type="GO" id="GO:0006412">
    <property type="term" value="P:translation"/>
    <property type="evidence" value="ECO:0007669"/>
    <property type="project" value="UniProtKB-UniRule"/>
</dbReference>
<keyword evidence="9" id="KW-1185">Reference proteome</keyword>
<dbReference type="InterPro" id="IPR037121">
    <property type="entry name" value="Ribosomal_bL25_C"/>
</dbReference>
<dbReference type="InterPro" id="IPR011035">
    <property type="entry name" value="Ribosomal_bL25/Gln-tRNA_synth"/>
</dbReference>
<dbReference type="AlphaFoldDB" id="A0A1M5T7Z5"/>
<dbReference type="Pfam" id="PF14693">
    <property type="entry name" value="Ribosomal_TL5_C"/>
    <property type="match status" value="1"/>
</dbReference>
<evidence type="ECO:0000256" key="1">
    <source>
        <dbReference type="ARBA" id="ARBA00022730"/>
    </source>
</evidence>
<feature type="domain" description="Large ribosomal subunit protein bL25 L25" evidence="6">
    <location>
        <begin position="6"/>
        <end position="92"/>
    </location>
</feature>
<dbReference type="InterPro" id="IPR020056">
    <property type="entry name" value="Rbsml_bL25/Gln-tRNA_synth_N"/>
</dbReference>
<dbReference type="GO" id="GO:0008097">
    <property type="term" value="F:5S rRNA binding"/>
    <property type="evidence" value="ECO:0007669"/>
    <property type="project" value="InterPro"/>
</dbReference>
<accession>A0A1M5T7Z5</accession>
<keyword evidence="2 5" id="KW-0694">RNA-binding</keyword>
<dbReference type="GO" id="GO:0022625">
    <property type="term" value="C:cytosolic large ribosomal subunit"/>
    <property type="evidence" value="ECO:0007669"/>
    <property type="project" value="TreeGrafter"/>
</dbReference>
<dbReference type="EMBL" id="FQXO01000018">
    <property type="protein sequence ID" value="SHH46842.1"/>
    <property type="molecule type" value="Genomic_DNA"/>
</dbReference>
<keyword evidence="1 5" id="KW-0699">rRNA-binding</keyword>
<dbReference type="OrthoDB" id="9790002at2"/>
<evidence type="ECO:0000256" key="5">
    <source>
        <dbReference type="HAMAP-Rule" id="MF_01334"/>
    </source>
</evidence>
<organism evidence="8 9">
    <name type="scientific">Caloranaerobacter azorensis DSM 13643</name>
    <dbReference type="NCBI Taxonomy" id="1121264"/>
    <lineage>
        <taxon>Bacteria</taxon>
        <taxon>Bacillati</taxon>
        <taxon>Bacillota</taxon>
        <taxon>Tissierellia</taxon>
        <taxon>Tissierellales</taxon>
        <taxon>Thermohalobacteraceae</taxon>
        <taxon>Caloranaerobacter</taxon>
    </lineage>
</organism>
<keyword evidence="3 5" id="KW-0689">Ribosomal protein</keyword>
<dbReference type="InterPro" id="IPR020057">
    <property type="entry name" value="Ribosomal_bL25_b-dom"/>
</dbReference>
<dbReference type="PANTHER" id="PTHR33284:SF1">
    <property type="entry name" value="RIBOSOMAL PROTEIN L25_GLN-TRNA SYNTHETASE, ANTI-CODON-BINDING DOMAIN-CONTAINING PROTEIN"/>
    <property type="match status" value="1"/>
</dbReference>
<evidence type="ECO:0000256" key="2">
    <source>
        <dbReference type="ARBA" id="ARBA00022884"/>
    </source>
</evidence>
<evidence type="ECO:0000313" key="9">
    <source>
        <dbReference type="Proteomes" id="UP000183967"/>
    </source>
</evidence>
<reference evidence="9" key="1">
    <citation type="submission" date="2016-11" db="EMBL/GenBank/DDBJ databases">
        <authorList>
            <person name="Varghese N."/>
            <person name="Submissions S."/>
        </authorList>
    </citation>
    <scope>NUCLEOTIDE SEQUENCE [LARGE SCALE GENOMIC DNA]</scope>
    <source>
        <strain evidence="9">DSM 13643</strain>
    </source>
</reference>
<comment type="similarity">
    <text evidence="5">Belongs to the bacterial ribosomal protein bL25 family. CTC subfamily.</text>
</comment>
<protein>
    <recommendedName>
        <fullName evidence="5">Large ribosomal subunit protein bL25</fullName>
    </recommendedName>
    <alternativeName>
        <fullName evidence="5">General stress protein CTC</fullName>
    </alternativeName>
</protein>
<dbReference type="InterPro" id="IPR020930">
    <property type="entry name" value="Ribosomal_uL5_bac-type"/>
</dbReference>
<comment type="function">
    <text evidence="5">This is one of the proteins that binds to the 5S RNA in the ribosome where it forms part of the central protuberance.</text>
</comment>
<name>A0A1M5T7Z5_9FIRM</name>